<feature type="compositionally biased region" description="Basic and acidic residues" evidence="1">
    <location>
        <begin position="29"/>
        <end position="52"/>
    </location>
</feature>
<evidence type="ECO:0000313" key="3">
    <source>
        <dbReference type="Proteomes" id="UP000077266"/>
    </source>
</evidence>
<gene>
    <name evidence="2" type="ORF">EXIGLDRAFT_692192</name>
</gene>
<feature type="region of interest" description="Disordered" evidence="1">
    <location>
        <begin position="26"/>
        <end position="63"/>
    </location>
</feature>
<sequence>MATTKLEVRGDMPGTASGTSILIRTRGCARREEDPRGARMEQKRGVISRKESTGGQQGGEQPSKAYMVDTGHTVPESIPICTVAKRWTAVDVRIAQDLLVFSWARAYNTALSNSPSAIRRYFVCPAKMSFGSPARMSPSAVDFGFPITPILLTALRQAMPPASEVNSLVLSRCIGLTHPPQMHRQ</sequence>
<name>A0A166MM23_EXIGL</name>
<dbReference type="InParanoid" id="A0A166MM23"/>
<dbReference type="EMBL" id="KV427063">
    <property type="protein sequence ID" value="KZV78181.1"/>
    <property type="molecule type" value="Genomic_DNA"/>
</dbReference>
<evidence type="ECO:0000256" key="1">
    <source>
        <dbReference type="SAM" id="MobiDB-lite"/>
    </source>
</evidence>
<proteinExistence type="predicted"/>
<accession>A0A166MM23</accession>
<evidence type="ECO:0000313" key="2">
    <source>
        <dbReference type="EMBL" id="KZV78181.1"/>
    </source>
</evidence>
<protein>
    <submittedName>
        <fullName evidence="2">Uncharacterized protein</fullName>
    </submittedName>
</protein>
<organism evidence="2 3">
    <name type="scientific">Exidia glandulosa HHB12029</name>
    <dbReference type="NCBI Taxonomy" id="1314781"/>
    <lineage>
        <taxon>Eukaryota</taxon>
        <taxon>Fungi</taxon>
        <taxon>Dikarya</taxon>
        <taxon>Basidiomycota</taxon>
        <taxon>Agaricomycotina</taxon>
        <taxon>Agaricomycetes</taxon>
        <taxon>Auriculariales</taxon>
        <taxon>Exidiaceae</taxon>
        <taxon>Exidia</taxon>
    </lineage>
</organism>
<keyword evidence="3" id="KW-1185">Reference proteome</keyword>
<dbReference type="Proteomes" id="UP000077266">
    <property type="component" value="Unassembled WGS sequence"/>
</dbReference>
<reference evidence="2 3" key="1">
    <citation type="journal article" date="2016" name="Mol. Biol. Evol.">
        <title>Comparative Genomics of Early-Diverging Mushroom-Forming Fungi Provides Insights into the Origins of Lignocellulose Decay Capabilities.</title>
        <authorList>
            <person name="Nagy L.G."/>
            <person name="Riley R."/>
            <person name="Tritt A."/>
            <person name="Adam C."/>
            <person name="Daum C."/>
            <person name="Floudas D."/>
            <person name="Sun H."/>
            <person name="Yadav J.S."/>
            <person name="Pangilinan J."/>
            <person name="Larsson K.H."/>
            <person name="Matsuura K."/>
            <person name="Barry K."/>
            <person name="Labutti K."/>
            <person name="Kuo R."/>
            <person name="Ohm R.A."/>
            <person name="Bhattacharya S.S."/>
            <person name="Shirouzu T."/>
            <person name="Yoshinaga Y."/>
            <person name="Martin F.M."/>
            <person name="Grigoriev I.V."/>
            <person name="Hibbett D.S."/>
        </authorList>
    </citation>
    <scope>NUCLEOTIDE SEQUENCE [LARGE SCALE GENOMIC DNA]</scope>
    <source>
        <strain evidence="2 3">HHB12029</strain>
    </source>
</reference>
<dbReference type="AlphaFoldDB" id="A0A166MM23"/>